<evidence type="ECO:0000256" key="14">
    <source>
        <dbReference type="ARBA" id="ARBA00049244"/>
    </source>
</evidence>
<dbReference type="GO" id="GO:0003887">
    <property type="term" value="F:DNA-directed DNA polymerase activity"/>
    <property type="evidence" value="ECO:0007669"/>
    <property type="project" value="UniProtKB-UniRule"/>
</dbReference>
<keyword evidence="13 15" id="KW-0234">DNA repair</keyword>
<feature type="domain" description="UmuC" evidence="16">
    <location>
        <begin position="26"/>
        <end position="207"/>
    </location>
</feature>
<dbReference type="GO" id="GO:0042276">
    <property type="term" value="P:error-prone translesion synthesis"/>
    <property type="evidence" value="ECO:0007669"/>
    <property type="project" value="TreeGrafter"/>
</dbReference>
<keyword evidence="12 15" id="KW-0238">DNA-binding</keyword>
<dbReference type="GO" id="GO:0003684">
    <property type="term" value="F:damaged DNA binding"/>
    <property type="evidence" value="ECO:0007669"/>
    <property type="project" value="InterPro"/>
</dbReference>
<evidence type="ECO:0000256" key="9">
    <source>
        <dbReference type="ARBA" id="ARBA00022763"/>
    </source>
</evidence>
<evidence type="ECO:0000256" key="10">
    <source>
        <dbReference type="ARBA" id="ARBA00022842"/>
    </source>
</evidence>
<evidence type="ECO:0000256" key="7">
    <source>
        <dbReference type="ARBA" id="ARBA00022705"/>
    </source>
</evidence>
<dbReference type="InterPro" id="IPR017961">
    <property type="entry name" value="DNA_pol_Y-fam_little_finger"/>
</dbReference>
<comment type="cofactor">
    <cofactor evidence="15">
        <name>Mg(2+)</name>
        <dbReference type="ChEBI" id="CHEBI:18420"/>
    </cofactor>
    <text evidence="15">Binds 2 magnesium ions per subunit.</text>
</comment>
<dbReference type="GO" id="GO:0000287">
    <property type="term" value="F:magnesium ion binding"/>
    <property type="evidence" value="ECO:0007669"/>
    <property type="project" value="UniProtKB-UniRule"/>
</dbReference>
<feature type="site" description="Substrate discrimination" evidence="15">
    <location>
        <position position="35"/>
    </location>
</feature>
<dbReference type="HAMAP" id="MF_01113">
    <property type="entry name" value="DNApol_IV"/>
    <property type="match status" value="1"/>
</dbReference>
<evidence type="ECO:0000256" key="11">
    <source>
        <dbReference type="ARBA" id="ARBA00022932"/>
    </source>
</evidence>
<gene>
    <name evidence="15" type="primary">dinB</name>
    <name evidence="17" type="ORF">EV695_0415</name>
</gene>
<evidence type="ECO:0000256" key="8">
    <source>
        <dbReference type="ARBA" id="ARBA00022723"/>
    </source>
</evidence>
<comment type="caution">
    <text evidence="17">The sequence shown here is derived from an EMBL/GenBank/DDBJ whole genome shotgun (WGS) entry which is preliminary data.</text>
</comment>
<comment type="catalytic activity">
    <reaction evidence="14 15">
        <text>DNA(n) + a 2'-deoxyribonucleoside 5'-triphosphate = DNA(n+1) + diphosphate</text>
        <dbReference type="Rhea" id="RHEA:22508"/>
        <dbReference type="Rhea" id="RHEA-COMP:17339"/>
        <dbReference type="Rhea" id="RHEA-COMP:17340"/>
        <dbReference type="ChEBI" id="CHEBI:33019"/>
        <dbReference type="ChEBI" id="CHEBI:61560"/>
        <dbReference type="ChEBI" id="CHEBI:173112"/>
        <dbReference type="EC" id="2.7.7.7"/>
    </reaction>
</comment>
<keyword evidence="10 15" id="KW-0460">Magnesium</keyword>
<evidence type="ECO:0000313" key="17">
    <source>
        <dbReference type="EMBL" id="TCJ88558.1"/>
    </source>
</evidence>
<dbReference type="InterPro" id="IPR036775">
    <property type="entry name" value="DNA_pol_Y-fam_lit_finger_sf"/>
</dbReference>
<evidence type="ECO:0000256" key="4">
    <source>
        <dbReference type="ARBA" id="ARBA00022490"/>
    </source>
</evidence>
<evidence type="ECO:0000259" key="16">
    <source>
        <dbReference type="PROSITE" id="PS50173"/>
    </source>
</evidence>
<evidence type="ECO:0000256" key="15">
    <source>
        <dbReference type="HAMAP-Rule" id="MF_01113"/>
    </source>
</evidence>
<dbReference type="Gene3D" id="3.40.1170.60">
    <property type="match status" value="1"/>
</dbReference>
<proteinExistence type="inferred from homology"/>
<dbReference type="EC" id="2.7.7.7" evidence="15"/>
<dbReference type="EMBL" id="SMFQ01000002">
    <property type="protein sequence ID" value="TCJ88558.1"/>
    <property type="molecule type" value="Genomic_DNA"/>
</dbReference>
<evidence type="ECO:0000256" key="1">
    <source>
        <dbReference type="ARBA" id="ARBA00004496"/>
    </source>
</evidence>
<dbReference type="InterPro" id="IPR001126">
    <property type="entry name" value="UmuC"/>
</dbReference>
<dbReference type="Gene3D" id="3.30.1490.100">
    <property type="entry name" value="DNA polymerase, Y-family, little finger domain"/>
    <property type="match status" value="1"/>
</dbReference>
<protein>
    <recommendedName>
        <fullName evidence="15">DNA polymerase IV</fullName>
        <shortName evidence="15">Pol IV</shortName>
        <ecNumber evidence="15">2.7.7.7</ecNumber>
    </recommendedName>
</protein>
<feature type="binding site" evidence="15">
    <location>
        <position position="125"/>
    </location>
    <ligand>
        <name>Mg(2+)</name>
        <dbReference type="ChEBI" id="CHEBI:18420"/>
    </ligand>
</feature>
<keyword evidence="8 15" id="KW-0479">Metal-binding</keyword>
<dbReference type="FunFam" id="3.40.1170.60:FF:000001">
    <property type="entry name" value="DNA polymerase IV"/>
    <property type="match status" value="1"/>
</dbReference>
<comment type="subunit">
    <text evidence="15">Monomer.</text>
</comment>
<reference evidence="17 18" key="1">
    <citation type="submission" date="2019-03" db="EMBL/GenBank/DDBJ databases">
        <title>Genomic Encyclopedia of Type Strains, Phase IV (KMG-IV): sequencing the most valuable type-strain genomes for metagenomic binning, comparative biology and taxonomic classification.</title>
        <authorList>
            <person name="Goeker M."/>
        </authorList>
    </citation>
    <scope>NUCLEOTIDE SEQUENCE [LARGE SCALE GENOMIC DNA]</scope>
    <source>
        <strain evidence="17 18">DSM 24830</strain>
    </source>
</reference>
<dbReference type="PANTHER" id="PTHR11076">
    <property type="entry name" value="DNA REPAIR POLYMERASE UMUC / TRANSFERASE FAMILY MEMBER"/>
    <property type="match status" value="1"/>
</dbReference>
<keyword evidence="4 15" id="KW-0963">Cytoplasm</keyword>
<keyword evidence="9 15" id="KW-0227">DNA damage</keyword>
<evidence type="ECO:0000256" key="12">
    <source>
        <dbReference type="ARBA" id="ARBA00023125"/>
    </source>
</evidence>
<dbReference type="FunFam" id="1.10.150.20:FF:000019">
    <property type="entry name" value="DNA polymerase IV"/>
    <property type="match status" value="1"/>
</dbReference>
<dbReference type="GO" id="GO:0006261">
    <property type="term" value="P:DNA-templated DNA replication"/>
    <property type="evidence" value="ECO:0007669"/>
    <property type="project" value="UniProtKB-UniRule"/>
</dbReference>
<feature type="binding site" evidence="15">
    <location>
        <position position="30"/>
    </location>
    <ligand>
        <name>Mg(2+)</name>
        <dbReference type="ChEBI" id="CHEBI:18420"/>
    </ligand>
</feature>
<keyword evidence="7 15" id="KW-0235">DNA replication</keyword>
<dbReference type="GO" id="GO:0009432">
    <property type="term" value="P:SOS response"/>
    <property type="evidence" value="ECO:0007669"/>
    <property type="project" value="TreeGrafter"/>
</dbReference>
<comment type="subcellular location">
    <subcellularLocation>
        <location evidence="1 15">Cytoplasm</location>
    </subcellularLocation>
</comment>
<feature type="active site" evidence="15">
    <location>
        <position position="126"/>
    </location>
</feature>
<comment type="similarity">
    <text evidence="2 15">Belongs to the DNA polymerase type-Y family.</text>
</comment>
<dbReference type="Pfam" id="PF00817">
    <property type="entry name" value="IMS"/>
    <property type="match status" value="1"/>
</dbReference>
<dbReference type="InterPro" id="IPR022880">
    <property type="entry name" value="DNApol_IV"/>
</dbReference>
<dbReference type="Pfam" id="PF11799">
    <property type="entry name" value="IMS_C"/>
    <property type="match status" value="1"/>
</dbReference>
<keyword evidence="5 15" id="KW-0808">Transferase</keyword>
<dbReference type="GO" id="GO:0006281">
    <property type="term" value="P:DNA repair"/>
    <property type="evidence" value="ECO:0007669"/>
    <property type="project" value="UniProtKB-UniRule"/>
</dbReference>
<organism evidence="17 18">
    <name type="scientific">Cocleimonas flava</name>
    <dbReference type="NCBI Taxonomy" id="634765"/>
    <lineage>
        <taxon>Bacteria</taxon>
        <taxon>Pseudomonadati</taxon>
        <taxon>Pseudomonadota</taxon>
        <taxon>Gammaproteobacteria</taxon>
        <taxon>Thiotrichales</taxon>
        <taxon>Thiotrichaceae</taxon>
        <taxon>Cocleimonas</taxon>
    </lineage>
</organism>
<keyword evidence="11 15" id="KW-0239">DNA-directed DNA polymerase</keyword>
<dbReference type="AlphaFoldDB" id="A0A4R1F9L3"/>
<evidence type="ECO:0000256" key="5">
    <source>
        <dbReference type="ARBA" id="ARBA00022679"/>
    </source>
</evidence>
<dbReference type="InterPro" id="IPR050116">
    <property type="entry name" value="DNA_polymerase-Y"/>
</dbReference>
<keyword evidence="6 15" id="KW-0548">Nucleotidyltransferase</keyword>
<comment type="function">
    <text evidence="15">Poorly processive, error-prone DNA polymerase involved in untargeted mutagenesis. Copies undamaged DNA at stalled replication forks, which arise in vivo from mismatched or misaligned primer ends. These misaligned primers can be extended by PolIV. Exhibits no 3'-5' exonuclease (proofreading) activity. May be involved in translesional synthesis, in conjunction with the beta clamp from PolIII.</text>
</comment>
<evidence type="ECO:0000256" key="6">
    <source>
        <dbReference type="ARBA" id="ARBA00022695"/>
    </source>
</evidence>
<dbReference type="PANTHER" id="PTHR11076:SF33">
    <property type="entry name" value="DNA POLYMERASE KAPPA"/>
    <property type="match status" value="1"/>
</dbReference>
<dbReference type="NCBIfam" id="NF002677">
    <property type="entry name" value="PRK02406.1"/>
    <property type="match status" value="1"/>
</dbReference>
<evidence type="ECO:0000256" key="2">
    <source>
        <dbReference type="ARBA" id="ARBA00010945"/>
    </source>
</evidence>
<dbReference type="InterPro" id="IPR043502">
    <property type="entry name" value="DNA/RNA_pol_sf"/>
</dbReference>
<sequence length="372" mass="41982">MLTSPIFLEQEVSTEDGLNRSMMRKIIHVDMDCFYAAVEVRENPQLQGKPVAVGGSPQSRGVVAACNYEARKFGVHSAMPMSRAFQQCPNLITTPVHMDLYKQISGEIHQIFQDYTDQIEPLSLDEAYLDVSESSHCGGSATLIAQQIRERIFDTQRLTASAGVAPNKFLAKVASDWNKPNGQKVITPDDVQEFVKALPVKAISGVGKVTAKRMSELNIETCEDLNKMGLDKLNQYFGSFGEQLYKYSQGIDTRPVQTHWVRKSLSVEDTFAQDLPDLESCLLELAKIYAELLVRLERAQKKQRLIPKALFVKLRFDDFETTTIQMVGNKPDKHAYMRLCADAWRRGQRPVRLIGLGLQFNPPDMPEQLRLI</sequence>
<evidence type="ECO:0000256" key="13">
    <source>
        <dbReference type="ARBA" id="ARBA00023204"/>
    </source>
</evidence>
<evidence type="ECO:0000256" key="3">
    <source>
        <dbReference type="ARBA" id="ARBA00022457"/>
    </source>
</evidence>
<dbReference type="PROSITE" id="PS50173">
    <property type="entry name" value="UMUC"/>
    <property type="match status" value="1"/>
</dbReference>
<keyword evidence="3 15" id="KW-0515">Mutator protein</keyword>
<dbReference type="InterPro" id="IPR053848">
    <property type="entry name" value="IMS_HHH_1"/>
</dbReference>
<dbReference type="GO" id="GO:0005829">
    <property type="term" value="C:cytosol"/>
    <property type="evidence" value="ECO:0007669"/>
    <property type="project" value="TreeGrafter"/>
</dbReference>
<dbReference type="SUPFAM" id="SSF56672">
    <property type="entry name" value="DNA/RNA polymerases"/>
    <property type="match status" value="1"/>
</dbReference>
<evidence type="ECO:0000313" key="18">
    <source>
        <dbReference type="Proteomes" id="UP000294887"/>
    </source>
</evidence>
<keyword evidence="18" id="KW-1185">Reference proteome</keyword>
<dbReference type="Gene3D" id="1.10.150.20">
    <property type="entry name" value="5' to 3' exonuclease, C-terminal subdomain"/>
    <property type="match status" value="1"/>
</dbReference>
<dbReference type="Proteomes" id="UP000294887">
    <property type="component" value="Unassembled WGS sequence"/>
</dbReference>
<dbReference type="Pfam" id="PF21999">
    <property type="entry name" value="IMS_HHH_1"/>
    <property type="match status" value="1"/>
</dbReference>
<dbReference type="CDD" id="cd03586">
    <property type="entry name" value="PolY_Pol_IV_kappa"/>
    <property type="match status" value="1"/>
</dbReference>
<dbReference type="InterPro" id="IPR043128">
    <property type="entry name" value="Rev_trsase/Diguanyl_cyclase"/>
</dbReference>
<dbReference type="Gene3D" id="3.30.70.270">
    <property type="match status" value="1"/>
</dbReference>
<dbReference type="SUPFAM" id="SSF100879">
    <property type="entry name" value="Lesion bypass DNA polymerase (Y-family), little finger domain"/>
    <property type="match status" value="1"/>
</dbReference>
<name>A0A4R1F9L3_9GAMM</name>
<accession>A0A4R1F9L3</accession>